<dbReference type="NCBIfam" id="TIGR00531">
    <property type="entry name" value="BCCP"/>
    <property type="match status" value="1"/>
</dbReference>
<evidence type="ECO:0000256" key="1">
    <source>
        <dbReference type="ARBA" id="ARBA00003761"/>
    </source>
</evidence>
<dbReference type="GO" id="GO:0006633">
    <property type="term" value="P:fatty acid biosynthetic process"/>
    <property type="evidence" value="ECO:0007669"/>
    <property type="project" value="UniProtKB-UniPathway"/>
</dbReference>
<dbReference type="GO" id="GO:0003989">
    <property type="term" value="F:acetyl-CoA carboxylase activity"/>
    <property type="evidence" value="ECO:0007669"/>
    <property type="project" value="InterPro"/>
</dbReference>
<dbReference type="SUPFAM" id="SSF51230">
    <property type="entry name" value="Single hybrid motif"/>
    <property type="match status" value="1"/>
</dbReference>
<keyword evidence="2" id="KW-0444">Lipid biosynthesis</keyword>
<dbReference type="RefSeq" id="WP_110374273.1">
    <property type="nucleotide sequence ID" value="NZ_JAHBRY010000001.1"/>
</dbReference>
<organism evidence="4 5">
    <name type="scientific">Chelatococcus asaccharovorans</name>
    <dbReference type="NCBI Taxonomy" id="28210"/>
    <lineage>
        <taxon>Bacteria</taxon>
        <taxon>Pseudomonadati</taxon>
        <taxon>Pseudomonadota</taxon>
        <taxon>Alphaproteobacteria</taxon>
        <taxon>Hyphomicrobiales</taxon>
        <taxon>Chelatococcaceae</taxon>
        <taxon>Chelatococcus</taxon>
    </lineage>
</organism>
<evidence type="ECO:0000313" key="5">
    <source>
        <dbReference type="Proteomes" id="UP000248021"/>
    </source>
</evidence>
<dbReference type="GO" id="GO:0009317">
    <property type="term" value="C:acetyl-CoA carboxylase complex"/>
    <property type="evidence" value="ECO:0007669"/>
    <property type="project" value="InterPro"/>
</dbReference>
<comment type="caution">
    <text evidence="4">The sequence shown here is derived from an EMBL/GenBank/DDBJ whole genome shotgun (WGS) entry which is preliminary data.</text>
</comment>
<comment type="pathway">
    <text evidence="2">Lipid metabolism; fatty acid biosynthesis.</text>
</comment>
<dbReference type="InterPro" id="IPR001249">
    <property type="entry name" value="AcCoA_biotinCC"/>
</dbReference>
<keyword evidence="2" id="KW-0275">Fatty acid biosynthesis</keyword>
<accession>A0A2V3UC40</accession>
<dbReference type="AlphaFoldDB" id="A0A2V3UC40"/>
<dbReference type="Proteomes" id="UP000248021">
    <property type="component" value="Unassembled WGS sequence"/>
</dbReference>
<feature type="domain" description="Lipoyl-binding" evidence="3">
    <location>
        <begin position="90"/>
        <end position="166"/>
    </location>
</feature>
<evidence type="ECO:0000259" key="3">
    <source>
        <dbReference type="PROSITE" id="PS50968"/>
    </source>
</evidence>
<dbReference type="PRINTS" id="PR01071">
    <property type="entry name" value="ACOABIOTINCC"/>
</dbReference>
<keyword evidence="2" id="KW-0443">Lipid metabolism</keyword>
<dbReference type="UniPathway" id="UPA00094"/>
<dbReference type="EMBL" id="QJJK01000003">
    <property type="protein sequence ID" value="PXW62009.1"/>
    <property type="molecule type" value="Genomic_DNA"/>
</dbReference>
<dbReference type="Pfam" id="PF00364">
    <property type="entry name" value="Biotin_lipoyl"/>
    <property type="match status" value="1"/>
</dbReference>
<dbReference type="Gene3D" id="2.40.50.100">
    <property type="match status" value="1"/>
</dbReference>
<dbReference type="OrthoDB" id="9811735at2"/>
<dbReference type="CDD" id="cd06850">
    <property type="entry name" value="biotinyl_domain"/>
    <property type="match status" value="1"/>
</dbReference>
<protein>
    <recommendedName>
        <fullName evidence="2">Biotin carboxyl carrier protein of acetyl-CoA carboxylase</fullName>
    </recommendedName>
</protein>
<proteinExistence type="predicted"/>
<dbReference type="PROSITE" id="PS50968">
    <property type="entry name" value="BIOTINYL_LIPOYL"/>
    <property type="match status" value="1"/>
</dbReference>
<reference evidence="4 5" key="1">
    <citation type="submission" date="2018-05" db="EMBL/GenBank/DDBJ databases">
        <title>Genomic Encyclopedia of Type Strains, Phase IV (KMG-IV): sequencing the most valuable type-strain genomes for metagenomic binning, comparative biology and taxonomic classification.</title>
        <authorList>
            <person name="Goeker M."/>
        </authorList>
    </citation>
    <scope>NUCLEOTIDE SEQUENCE [LARGE SCALE GENOMIC DNA]</scope>
    <source>
        <strain evidence="4 5">DSM 6462</strain>
    </source>
</reference>
<dbReference type="InterPro" id="IPR011053">
    <property type="entry name" value="Single_hybrid_motif"/>
</dbReference>
<keyword evidence="2" id="KW-0092">Biotin</keyword>
<keyword evidence="5" id="KW-1185">Reference proteome</keyword>
<comment type="function">
    <text evidence="1 2">This protein is a component of the acetyl coenzyme A carboxylase complex; first, biotin carboxylase catalyzes the carboxylation of the carrier protein and then the transcarboxylase transfers the carboxyl group to form malonyl-CoA.</text>
</comment>
<name>A0A2V3UC40_9HYPH</name>
<dbReference type="InterPro" id="IPR000089">
    <property type="entry name" value="Biotin_lipoyl"/>
</dbReference>
<sequence length="167" mass="17635">MPVKSEEIATLIELFNESDWDELHVAIEGLQLFLSTDPNARLYPGSAAVTAAPAPAPAPAISVQPVAVQAPAARPTTPAPAQGEAVPAHWVPVKAPNLGTFYRAPKPGAAPFVEIGQAVEASTEICLLEVMKLFTAVQAGTKGTVRRVCVDDAEMVEHGQVLFYIEP</sequence>
<keyword evidence="2" id="KW-0276">Fatty acid metabolism</keyword>
<evidence type="ECO:0000313" key="4">
    <source>
        <dbReference type="EMBL" id="PXW62009.1"/>
    </source>
</evidence>
<gene>
    <name evidence="4" type="ORF">C7450_103531</name>
</gene>
<evidence type="ECO:0000256" key="2">
    <source>
        <dbReference type="RuleBase" id="RU364072"/>
    </source>
</evidence>